<accession>A0A0A9BQJ5</accession>
<sequence>MASSVSVIRLGTLVISSTPATPRYQALWQLCDISLPRL</sequence>
<reference evidence="1" key="1">
    <citation type="submission" date="2014-09" db="EMBL/GenBank/DDBJ databases">
        <authorList>
            <person name="Magalhaes I.L.F."/>
            <person name="Oliveira U."/>
            <person name="Santos F.R."/>
            <person name="Vidigal T.H.D.A."/>
            <person name="Brescovit A.D."/>
            <person name="Santos A.J."/>
        </authorList>
    </citation>
    <scope>NUCLEOTIDE SEQUENCE</scope>
    <source>
        <tissue evidence="1">Shoot tissue taken approximately 20 cm above the soil surface</tissue>
    </source>
</reference>
<dbReference type="EMBL" id="GBRH01232284">
    <property type="protein sequence ID" value="JAD65611.1"/>
    <property type="molecule type" value="Transcribed_RNA"/>
</dbReference>
<evidence type="ECO:0000313" key="1">
    <source>
        <dbReference type="EMBL" id="JAD65611.1"/>
    </source>
</evidence>
<protein>
    <submittedName>
        <fullName evidence="1">Uncharacterized protein</fullName>
    </submittedName>
</protein>
<reference evidence="1" key="2">
    <citation type="journal article" date="2015" name="Data Brief">
        <title>Shoot transcriptome of the giant reed, Arundo donax.</title>
        <authorList>
            <person name="Barrero R.A."/>
            <person name="Guerrero F.D."/>
            <person name="Moolhuijzen P."/>
            <person name="Goolsby J.A."/>
            <person name="Tidwell J."/>
            <person name="Bellgard S.E."/>
            <person name="Bellgard M.I."/>
        </authorList>
    </citation>
    <scope>NUCLEOTIDE SEQUENCE</scope>
    <source>
        <tissue evidence="1">Shoot tissue taken approximately 20 cm above the soil surface</tissue>
    </source>
</reference>
<proteinExistence type="predicted"/>
<dbReference type="AlphaFoldDB" id="A0A0A9BQJ5"/>
<name>A0A0A9BQJ5_ARUDO</name>
<organism evidence="1">
    <name type="scientific">Arundo donax</name>
    <name type="common">Giant reed</name>
    <name type="synonym">Donax arundinaceus</name>
    <dbReference type="NCBI Taxonomy" id="35708"/>
    <lineage>
        <taxon>Eukaryota</taxon>
        <taxon>Viridiplantae</taxon>
        <taxon>Streptophyta</taxon>
        <taxon>Embryophyta</taxon>
        <taxon>Tracheophyta</taxon>
        <taxon>Spermatophyta</taxon>
        <taxon>Magnoliopsida</taxon>
        <taxon>Liliopsida</taxon>
        <taxon>Poales</taxon>
        <taxon>Poaceae</taxon>
        <taxon>PACMAD clade</taxon>
        <taxon>Arundinoideae</taxon>
        <taxon>Arundineae</taxon>
        <taxon>Arundo</taxon>
    </lineage>
</organism>